<dbReference type="GO" id="GO:0016987">
    <property type="term" value="F:sigma factor activity"/>
    <property type="evidence" value="ECO:0007669"/>
    <property type="project" value="UniProtKB-KW"/>
</dbReference>
<evidence type="ECO:0000313" key="9">
    <source>
        <dbReference type="Proteomes" id="UP000656804"/>
    </source>
</evidence>
<dbReference type="InterPro" id="IPR036388">
    <property type="entry name" value="WH-like_DNA-bd_sf"/>
</dbReference>
<dbReference type="PANTHER" id="PTHR43133">
    <property type="entry name" value="RNA POLYMERASE ECF-TYPE SIGMA FACTO"/>
    <property type="match status" value="1"/>
</dbReference>
<dbReference type="InterPro" id="IPR013325">
    <property type="entry name" value="RNA_pol_sigma_r2"/>
</dbReference>
<dbReference type="Proteomes" id="UP000656804">
    <property type="component" value="Unassembled WGS sequence"/>
</dbReference>
<proteinExistence type="inferred from homology"/>
<sequence length="159" mass="17500">MELAEYVAARRTALVRSAVLLGCPEADVEDVVQATLLRCHRQWRRIGRAERPDAYVYRMLVNVLRDARARRWNAEHPTSDLPDEAREHDPTTGLAVRAALARMPAEQRDVLVLRYYADLSEADIAAALDIAPGTVKSRASRALAALASDSSLTPDGSHG</sequence>
<reference evidence="8" key="1">
    <citation type="submission" date="2020-11" db="EMBL/GenBank/DDBJ databases">
        <title>Nocardioides sp. CBS4Y-1, whole genome shotgun sequence.</title>
        <authorList>
            <person name="Tuo L."/>
        </authorList>
    </citation>
    <scope>NUCLEOTIDE SEQUENCE</scope>
    <source>
        <strain evidence="8">CBS4Y-1</strain>
    </source>
</reference>
<evidence type="ECO:0000256" key="5">
    <source>
        <dbReference type="ARBA" id="ARBA00023163"/>
    </source>
</evidence>
<dbReference type="InterPro" id="IPR013324">
    <property type="entry name" value="RNA_pol_sigma_r3/r4-like"/>
</dbReference>
<evidence type="ECO:0000256" key="1">
    <source>
        <dbReference type="ARBA" id="ARBA00010641"/>
    </source>
</evidence>
<comment type="similarity">
    <text evidence="1">Belongs to the sigma-70 factor family. ECF subfamily.</text>
</comment>
<evidence type="ECO:0000313" key="8">
    <source>
        <dbReference type="EMBL" id="MBF4161272.1"/>
    </source>
</evidence>
<evidence type="ECO:0000256" key="3">
    <source>
        <dbReference type="ARBA" id="ARBA00023082"/>
    </source>
</evidence>
<organism evidence="8 9">
    <name type="scientific">Nocardioides acrostichi</name>
    <dbReference type="NCBI Taxonomy" id="2784339"/>
    <lineage>
        <taxon>Bacteria</taxon>
        <taxon>Bacillati</taxon>
        <taxon>Actinomycetota</taxon>
        <taxon>Actinomycetes</taxon>
        <taxon>Propionibacteriales</taxon>
        <taxon>Nocardioidaceae</taxon>
        <taxon>Nocardioides</taxon>
    </lineage>
</organism>
<protein>
    <submittedName>
        <fullName evidence="8">SigE family RNA polymerase sigma factor</fullName>
    </submittedName>
</protein>
<evidence type="ECO:0000256" key="2">
    <source>
        <dbReference type="ARBA" id="ARBA00023015"/>
    </source>
</evidence>
<dbReference type="RefSeq" id="WP_194502514.1">
    <property type="nucleotide sequence ID" value="NZ_JADIVZ010000002.1"/>
</dbReference>
<dbReference type="EMBL" id="JADIVZ010000002">
    <property type="protein sequence ID" value="MBF4161272.1"/>
    <property type="molecule type" value="Genomic_DNA"/>
</dbReference>
<dbReference type="GO" id="GO:0003677">
    <property type="term" value="F:DNA binding"/>
    <property type="evidence" value="ECO:0007669"/>
    <property type="project" value="UniProtKB-KW"/>
</dbReference>
<dbReference type="InterPro" id="IPR007627">
    <property type="entry name" value="RNA_pol_sigma70_r2"/>
</dbReference>
<keyword evidence="3" id="KW-0731">Sigma factor</keyword>
<accession>A0A930Y6R7</accession>
<dbReference type="SUPFAM" id="SSF88659">
    <property type="entry name" value="Sigma3 and sigma4 domains of RNA polymerase sigma factors"/>
    <property type="match status" value="1"/>
</dbReference>
<dbReference type="InterPro" id="IPR039425">
    <property type="entry name" value="RNA_pol_sigma-70-like"/>
</dbReference>
<dbReference type="NCBIfam" id="TIGR02937">
    <property type="entry name" value="sigma70-ECF"/>
    <property type="match status" value="1"/>
</dbReference>
<dbReference type="SUPFAM" id="SSF88946">
    <property type="entry name" value="Sigma2 domain of RNA polymerase sigma factors"/>
    <property type="match status" value="1"/>
</dbReference>
<feature type="domain" description="RNA polymerase sigma factor 70 region 4 type 2" evidence="7">
    <location>
        <begin position="95"/>
        <end position="146"/>
    </location>
</feature>
<keyword evidence="4" id="KW-0238">DNA-binding</keyword>
<name>A0A930Y6R7_9ACTN</name>
<feature type="domain" description="RNA polymerase sigma-70 region 2" evidence="6">
    <location>
        <begin position="21"/>
        <end position="72"/>
    </location>
</feature>
<dbReference type="InterPro" id="IPR014325">
    <property type="entry name" value="RNA_pol_sigma-E_actinobac"/>
</dbReference>
<dbReference type="Gene3D" id="1.10.1740.10">
    <property type="match status" value="1"/>
</dbReference>
<comment type="caution">
    <text evidence="8">The sequence shown here is derived from an EMBL/GenBank/DDBJ whole genome shotgun (WGS) entry which is preliminary data.</text>
</comment>
<dbReference type="InterPro" id="IPR013249">
    <property type="entry name" value="RNA_pol_sigma70_r4_t2"/>
</dbReference>
<evidence type="ECO:0000259" key="6">
    <source>
        <dbReference type="Pfam" id="PF04542"/>
    </source>
</evidence>
<keyword evidence="5" id="KW-0804">Transcription</keyword>
<dbReference type="GO" id="GO:0006352">
    <property type="term" value="P:DNA-templated transcription initiation"/>
    <property type="evidence" value="ECO:0007669"/>
    <property type="project" value="InterPro"/>
</dbReference>
<dbReference type="InterPro" id="IPR014284">
    <property type="entry name" value="RNA_pol_sigma-70_dom"/>
</dbReference>
<dbReference type="Pfam" id="PF08281">
    <property type="entry name" value="Sigma70_r4_2"/>
    <property type="match status" value="1"/>
</dbReference>
<dbReference type="PANTHER" id="PTHR43133:SF50">
    <property type="entry name" value="ECF RNA POLYMERASE SIGMA FACTOR SIGM"/>
    <property type="match status" value="1"/>
</dbReference>
<dbReference type="NCBIfam" id="TIGR02983">
    <property type="entry name" value="SigE-fam_strep"/>
    <property type="match status" value="1"/>
</dbReference>
<evidence type="ECO:0000256" key="4">
    <source>
        <dbReference type="ARBA" id="ARBA00023125"/>
    </source>
</evidence>
<dbReference type="Gene3D" id="1.10.10.10">
    <property type="entry name" value="Winged helix-like DNA-binding domain superfamily/Winged helix DNA-binding domain"/>
    <property type="match status" value="1"/>
</dbReference>
<dbReference type="AlphaFoldDB" id="A0A930Y6R7"/>
<gene>
    <name evidence="8" type="ORF">ISG29_06175</name>
</gene>
<keyword evidence="9" id="KW-1185">Reference proteome</keyword>
<evidence type="ECO:0000259" key="7">
    <source>
        <dbReference type="Pfam" id="PF08281"/>
    </source>
</evidence>
<keyword evidence="2" id="KW-0805">Transcription regulation</keyword>
<dbReference type="Pfam" id="PF04542">
    <property type="entry name" value="Sigma70_r2"/>
    <property type="match status" value="1"/>
</dbReference>